<evidence type="ECO:0000313" key="2">
    <source>
        <dbReference type="EMBL" id="EGS22994.1"/>
    </source>
</evidence>
<feature type="compositionally biased region" description="Polar residues" evidence="1">
    <location>
        <begin position="194"/>
        <end position="222"/>
    </location>
</feature>
<dbReference type="AlphaFoldDB" id="G0S1T4"/>
<feature type="compositionally biased region" description="Basic and acidic residues" evidence="1">
    <location>
        <begin position="152"/>
        <end position="163"/>
    </location>
</feature>
<feature type="compositionally biased region" description="Low complexity" evidence="1">
    <location>
        <begin position="26"/>
        <end position="37"/>
    </location>
</feature>
<evidence type="ECO:0000313" key="3">
    <source>
        <dbReference type="Proteomes" id="UP000008066"/>
    </source>
</evidence>
<feature type="compositionally biased region" description="Polar residues" evidence="1">
    <location>
        <begin position="164"/>
        <end position="178"/>
    </location>
</feature>
<feature type="compositionally biased region" description="Low complexity" evidence="1">
    <location>
        <begin position="465"/>
        <end position="483"/>
    </location>
</feature>
<reference evidence="2 3" key="1">
    <citation type="journal article" date="2011" name="Cell">
        <title>Insight into structure and assembly of the nuclear pore complex by utilizing the genome of a eukaryotic thermophile.</title>
        <authorList>
            <person name="Amlacher S."/>
            <person name="Sarges P."/>
            <person name="Flemming D."/>
            <person name="van Noort V."/>
            <person name="Kunze R."/>
            <person name="Devos D.P."/>
            <person name="Arumugam M."/>
            <person name="Bork P."/>
            <person name="Hurt E."/>
        </authorList>
    </citation>
    <scope>NUCLEOTIDE SEQUENCE [LARGE SCALE GENOMIC DNA]</scope>
    <source>
        <strain evidence="3">DSM 1495 / CBS 144.50 / IMI 039719</strain>
    </source>
</reference>
<dbReference type="OMA" id="GRWHEDR"/>
<name>G0S1T4_CHATD</name>
<keyword evidence="3" id="KW-1185">Reference proteome</keyword>
<accession>G0S1T4</accession>
<feature type="region of interest" description="Disordered" evidence="1">
    <location>
        <begin position="441"/>
        <end position="483"/>
    </location>
</feature>
<dbReference type="EMBL" id="GL988039">
    <property type="protein sequence ID" value="EGS22994.1"/>
    <property type="molecule type" value="Genomic_DNA"/>
</dbReference>
<gene>
    <name evidence="2" type="ORF">CTHT_0014740</name>
</gene>
<evidence type="ECO:0000256" key="1">
    <source>
        <dbReference type="SAM" id="MobiDB-lite"/>
    </source>
</evidence>
<dbReference type="GeneID" id="18255512"/>
<proteinExistence type="predicted"/>
<dbReference type="HOGENOM" id="CLU_022135_0_0_1"/>
<sequence length="742" mass="79888">MAIAQTNHEDLFFGPSEVHSGPTSPSPDSASIMSSTMAPPSIRTSAPSVTVGATSVSDCCSSVFSHNTMSPASPIASPCSSNGASSLRGRWHEDRTLYTRDGPLVSPGLTDGSSIYDSQDSAMCFDDDYEDGCSYSKKFVNPQKPGNLSHAADIHTRPVEHSRPSSSETGSRPHTPSSPMLLGKARIVDVPPYSSGTPKQESSATAKNNNSDGETSANSITNKPRDQGIMSRDSVEVVQQKPGDSTSQRPPEEPLVHVPFLTTPSGRTLVDASGAPSVELEDEAQLFFNEDSSRSYPVSIGDEAFVYINKETIIEERSGKARGSSKPLEPTLRSWLDVHSAVPSSNPTALRDARQHFPTLPVRGIRLPPEVVESLRVSISCFPETMLQTSSLSIETIRTYSRKLKYRAEIDRLAGLQHDQYSTSNIHETKSAKRWHFWPGQSRRTKPDLSSQPPHCHTFPRKSRSSSIQSTTSITQSSHNSTQPPCWAVIKAIFPAATDYICDALYAHLVAYNYISSLCSPSPASPPQSPKPSLRAVFSNPNATSNLHIDEPPAWVPLKAASLLGMNDPSTLNLAYHKHLRQQGQAITRPRTRKGLLVRRPLTPVSEIFSNISPISYSISNGSTVTGTGCGSGSGGNPSSTSEDSAMRELRLGLRRCIHMLIATIKKGSLGCVMRLTDTEIALGGGSGTGFVSETLDKESMSVTMSQLGDGMEEVTVDPALVRALCEVVRCTEEGFVGSSGL</sequence>
<feature type="region of interest" description="Disordered" evidence="1">
    <location>
        <begin position="1"/>
        <end position="47"/>
    </location>
</feature>
<dbReference type="OrthoDB" id="3506470at2759"/>
<feature type="region of interest" description="Disordered" evidence="1">
    <location>
        <begin position="141"/>
        <end position="255"/>
    </location>
</feature>
<protein>
    <submittedName>
        <fullName evidence="2">Uncharacterized protein</fullName>
    </submittedName>
</protein>
<dbReference type="RefSeq" id="XP_006691986.1">
    <property type="nucleotide sequence ID" value="XM_006691923.1"/>
</dbReference>
<dbReference type="Proteomes" id="UP000008066">
    <property type="component" value="Unassembled WGS sequence"/>
</dbReference>
<organism evidence="3">
    <name type="scientific">Chaetomium thermophilum (strain DSM 1495 / CBS 144.50 / IMI 039719)</name>
    <name type="common">Thermochaetoides thermophila</name>
    <dbReference type="NCBI Taxonomy" id="759272"/>
    <lineage>
        <taxon>Eukaryota</taxon>
        <taxon>Fungi</taxon>
        <taxon>Dikarya</taxon>
        <taxon>Ascomycota</taxon>
        <taxon>Pezizomycotina</taxon>
        <taxon>Sordariomycetes</taxon>
        <taxon>Sordariomycetidae</taxon>
        <taxon>Sordariales</taxon>
        <taxon>Chaetomiaceae</taxon>
        <taxon>Thermochaetoides</taxon>
    </lineage>
</organism>
<dbReference type="KEGG" id="cthr:CTHT_0014740"/>
<dbReference type="eggNOG" id="ENOG502RS63">
    <property type="taxonomic scope" value="Eukaryota"/>
</dbReference>
<feature type="region of interest" description="Disordered" evidence="1">
    <location>
        <begin position="98"/>
        <end position="117"/>
    </location>
</feature>